<name>A0A2T8HQE9_9RHOB</name>
<gene>
    <name evidence="2" type="ORF">DDE20_16295</name>
</gene>
<dbReference type="Proteomes" id="UP000245911">
    <property type="component" value="Unassembled WGS sequence"/>
</dbReference>
<keyword evidence="1" id="KW-0732">Signal</keyword>
<evidence type="ECO:0000313" key="2">
    <source>
        <dbReference type="EMBL" id="PVH27669.1"/>
    </source>
</evidence>
<keyword evidence="3" id="KW-1185">Reference proteome</keyword>
<feature type="chain" id="PRO_5015688068" evidence="1">
    <location>
        <begin position="21"/>
        <end position="216"/>
    </location>
</feature>
<dbReference type="AlphaFoldDB" id="A0A2T8HQE9"/>
<evidence type="ECO:0000313" key="3">
    <source>
        <dbReference type="Proteomes" id="UP000245911"/>
    </source>
</evidence>
<dbReference type="OrthoDB" id="7856495at2"/>
<accession>A0A2T8HQE9</accession>
<sequence>MAAPLAAIALTAGLSAPAAAFSPERAAILVDAVRDNGCEMAGQQAPAALEPLGLDAIEVQSFVDILYGAELVRVSDDLEHLILSEQLCTAQGSDSMALIVSAFASQEATLQPWEPDFTPARGAEFVAVLRDNDCGMSDAQAGDILPGHGFSPEISRDIVTVMLEGGLADLSEDASQVNLSAPLCAADPVDDSATLEAALAAWHLAHNQTAAEEVTQ</sequence>
<comment type="caution">
    <text evidence="2">The sequence shown here is derived from an EMBL/GenBank/DDBJ whole genome shotgun (WGS) entry which is preliminary data.</text>
</comment>
<proteinExistence type="predicted"/>
<organism evidence="2 3">
    <name type="scientific">Pararhodobacter oceanensis</name>
    <dbReference type="NCBI Taxonomy" id="2172121"/>
    <lineage>
        <taxon>Bacteria</taxon>
        <taxon>Pseudomonadati</taxon>
        <taxon>Pseudomonadota</taxon>
        <taxon>Alphaproteobacteria</taxon>
        <taxon>Rhodobacterales</taxon>
        <taxon>Paracoccaceae</taxon>
        <taxon>Pararhodobacter</taxon>
    </lineage>
</organism>
<dbReference type="EMBL" id="QDKM01000010">
    <property type="protein sequence ID" value="PVH27669.1"/>
    <property type="molecule type" value="Genomic_DNA"/>
</dbReference>
<reference evidence="2 3" key="1">
    <citation type="submission" date="2018-04" db="EMBL/GenBank/DDBJ databases">
        <title>Pararhodobacter oceanense sp. nov., isolated from marine intertidal sediment.</title>
        <authorList>
            <person name="Wang X.-L."/>
            <person name="Du Z.-J."/>
        </authorList>
    </citation>
    <scope>NUCLEOTIDE SEQUENCE [LARGE SCALE GENOMIC DNA]</scope>
    <source>
        <strain evidence="2 3">AM505</strain>
    </source>
</reference>
<evidence type="ECO:0000256" key="1">
    <source>
        <dbReference type="SAM" id="SignalP"/>
    </source>
</evidence>
<protein>
    <submittedName>
        <fullName evidence="2">Uncharacterized protein</fullName>
    </submittedName>
</protein>
<feature type="signal peptide" evidence="1">
    <location>
        <begin position="1"/>
        <end position="20"/>
    </location>
</feature>
<dbReference type="RefSeq" id="WP_116559588.1">
    <property type="nucleotide sequence ID" value="NZ_QDKM01000010.1"/>
</dbReference>